<name>A0AAV9RB79_9TELE</name>
<protein>
    <submittedName>
        <fullName evidence="2">Uncharacterized protein</fullName>
    </submittedName>
</protein>
<sequence>MEPTGFGLHNLDVEKERFVTADHDDLFNSSWCLYESAGLFLRVASSFSALLIIKATITTFINR</sequence>
<dbReference type="Proteomes" id="UP001311232">
    <property type="component" value="Unassembled WGS sequence"/>
</dbReference>
<keyword evidence="3" id="KW-1185">Reference proteome</keyword>
<feature type="transmembrane region" description="Helical" evidence="1">
    <location>
        <begin position="39"/>
        <end position="61"/>
    </location>
</feature>
<accession>A0AAV9RB79</accession>
<dbReference type="EMBL" id="JAHHUM010002185">
    <property type="protein sequence ID" value="KAK5605664.1"/>
    <property type="molecule type" value="Genomic_DNA"/>
</dbReference>
<keyword evidence="1" id="KW-0812">Transmembrane</keyword>
<keyword evidence="1" id="KW-0472">Membrane</keyword>
<proteinExistence type="predicted"/>
<gene>
    <name evidence="2" type="ORF">CRENBAI_008112</name>
</gene>
<evidence type="ECO:0000313" key="2">
    <source>
        <dbReference type="EMBL" id="KAK5605664.1"/>
    </source>
</evidence>
<organism evidence="2 3">
    <name type="scientific">Crenichthys baileyi</name>
    <name type="common">White River springfish</name>
    <dbReference type="NCBI Taxonomy" id="28760"/>
    <lineage>
        <taxon>Eukaryota</taxon>
        <taxon>Metazoa</taxon>
        <taxon>Chordata</taxon>
        <taxon>Craniata</taxon>
        <taxon>Vertebrata</taxon>
        <taxon>Euteleostomi</taxon>
        <taxon>Actinopterygii</taxon>
        <taxon>Neopterygii</taxon>
        <taxon>Teleostei</taxon>
        <taxon>Neoteleostei</taxon>
        <taxon>Acanthomorphata</taxon>
        <taxon>Ovalentaria</taxon>
        <taxon>Atherinomorphae</taxon>
        <taxon>Cyprinodontiformes</taxon>
        <taxon>Goodeidae</taxon>
        <taxon>Crenichthys</taxon>
    </lineage>
</organism>
<reference evidence="2 3" key="1">
    <citation type="submission" date="2021-06" db="EMBL/GenBank/DDBJ databases">
        <authorList>
            <person name="Palmer J.M."/>
        </authorList>
    </citation>
    <scope>NUCLEOTIDE SEQUENCE [LARGE SCALE GENOMIC DNA]</scope>
    <source>
        <strain evidence="2 3">MEX-2019</strain>
        <tissue evidence="2">Muscle</tissue>
    </source>
</reference>
<comment type="caution">
    <text evidence="2">The sequence shown here is derived from an EMBL/GenBank/DDBJ whole genome shotgun (WGS) entry which is preliminary data.</text>
</comment>
<dbReference type="AlphaFoldDB" id="A0AAV9RB79"/>
<keyword evidence="1" id="KW-1133">Transmembrane helix</keyword>
<evidence type="ECO:0000313" key="3">
    <source>
        <dbReference type="Proteomes" id="UP001311232"/>
    </source>
</evidence>
<evidence type="ECO:0000256" key="1">
    <source>
        <dbReference type="SAM" id="Phobius"/>
    </source>
</evidence>